<accession>A0ABW4CWI5</accession>
<dbReference type="PROSITE" id="PS00653">
    <property type="entry name" value="GLYCOSYL_HYDROL_F1_2"/>
    <property type="match status" value="1"/>
</dbReference>
<evidence type="ECO:0000256" key="3">
    <source>
        <dbReference type="ARBA" id="ARBA00023295"/>
    </source>
</evidence>
<comment type="similarity">
    <text evidence="1 5">Belongs to the glycosyl hydrolase 1 family.</text>
</comment>
<evidence type="ECO:0000256" key="2">
    <source>
        <dbReference type="ARBA" id="ARBA00022801"/>
    </source>
</evidence>
<keyword evidence="2 6" id="KW-0378">Hydrolase</keyword>
<dbReference type="Pfam" id="PF00232">
    <property type="entry name" value="Glyco_hydro_1"/>
    <property type="match status" value="1"/>
</dbReference>
<dbReference type="InterPro" id="IPR017853">
    <property type="entry name" value="GH"/>
</dbReference>
<dbReference type="EC" id="3.2.1.-" evidence="7"/>
<name>A0ABW4CWI5_9LACO</name>
<dbReference type="InterPro" id="IPR033132">
    <property type="entry name" value="GH_1_N_CS"/>
</dbReference>
<protein>
    <submittedName>
        <fullName evidence="7">Glycoside hydrolase family 1 protein</fullName>
        <ecNumber evidence="7">3.2.1.-</ecNumber>
    </submittedName>
</protein>
<dbReference type="Proteomes" id="UP001597212">
    <property type="component" value="Unassembled WGS sequence"/>
</dbReference>
<evidence type="ECO:0000256" key="4">
    <source>
        <dbReference type="PROSITE-ProRule" id="PRU10055"/>
    </source>
</evidence>
<dbReference type="InterPro" id="IPR001360">
    <property type="entry name" value="Glyco_hydro_1"/>
</dbReference>
<evidence type="ECO:0000313" key="7">
    <source>
        <dbReference type="EMBL" id="MFD1441076.1"/>
    </source>
</evidence>
<evidence type="ECO:0000313" key="8">
    <source>
        <dbReference type="Proteomes" id="UP001597212"/>
    </source>
</evidence>
<proteinExistence type="inferred from homology"/>
<comment type="caution">
    <text evidence="7">The sequence shown here is derived from an EMBL/GenBank/DDBJ whole genome shotgun (WGS) entry which is preliminary data.</text>
</comment>
<reference evidence="8" key="1">
    <citation type="journal article" date="2019" name="Int. J. Syst. Evol. Microbiol.">
        <title>The Global Catalogue of Microorganisms (GCM) 10K type strain sequencing project: providing services to taxonomists for standard genome sequencing and annotation.</title>
        <authorList>
            <consortium name="The Broad Institute Genomics Platform"/>
            <consortium name="The Broad Institute Genome Sequencing Center for Infectious Disease"/>
            <person name="Wu L."/>
            <person name="Ma J."/>
        </authorList>
    </citation>
    <scope>NUCLEOTIDE SEQUENCE [LARGE SCALE GENOMIC DNA]</scope>
    <source>
        <strain evidence="8">CCM 8912</strain>
    </source>
</reference>
<organism evidence="7 8">
    <name type="scientific">Lacticaseibacillus hegangensis</name>
    <dbReference type="NCBI Taxonomy" id="2486010"/>
    <lineage>
        <taxon>Bacteria</taxon>
        <taxon>Bacillati</taxon>
        <taxon>Bacillota</taxon>
        <taxon>Bacilli</taxon>
        <taxon>Lactobacillales</taxon>
        <taxon>Lactobacillaceae</taxon>
        <taxon>Lacticaseibacillus</taxon>
    </lineage>
</organism>
<evidence type="ECO:0000256" key="6">
    <source>
        <dbReference type="RuleBase" id="RU004468"/>
    </source>
</evidence>
<keyword evidence="3 6" id="KW-0326">Glycosidase</keyword>
<feature type="active site" description="Nucleophile" evidence="4">
    <location>
        <position position="367"/>
    </location>
</feature>
<dbReference type="Gene3D" id="3.20.20.80">
    <property type="entry name" value="Glycosidases"/>
    <property type="match status" value="1"/>
</dbReference>
<evidence type="ECO:0000256" key="1">
    <source>
        <dbReference type="ARBA" id="ARBA00010838"/>
    </source>
</evidence>
<dbReference type="EMBL" id="JBHTOK010000059">
    <property type="protein sequence ID" value="MFD1441076.1"/>
    <property type="molecule type" value="Genomic_DNA"/>
</dbReference>
<dbReference type="RefSeq" id="WP_125757698.1">
    <property type="nucleotide sequence ID" value="NZ_JBHTOK010000059.1"/>
</dbReference>
<dbReference type="InterPro" id="IPR018120">
    <property type="entry name" value="Glyco_hydro_1_AS"/>
</dbReference>
<dbReference type="PANTHER" id="PTHR10353">
    <property type="entry name" value="GLYCOSYL HYDROLASE"/>
    <property type="match status" value="1"/>
</dbReference>
<dbReference type="PROSITE" id="PS00572">
    <property type="entry name" value="GLYCOSYL_HYDROL_F1_1"/>
    <property type="match status" value="1"/>
</dbReference>
<evidence type="ECO:0000256" key="5">
    <source>
        <dbReference type="RuleBase" id="RU003690"/>
    </source>
</evidence>
<dbReference type="PRINTS" id="PR00131">
    <property type="entry name" value="GLHYDRLASE1"/>
</dbReference>
<dbReference type="SUPFAM" id="SSF51445">
    <property type="entry name" value="(Trans)glycosidases"/>
    <property type="match status" value="1"/>
</dbReference>
<gene>
    <name evidence="7" type="ORF">ACFQ5K_06800</name>
</gene>
<keyword evidence="8" id="KW-1185">Reference proteome</keyword>
<dbReference type="GO" id="GO:0016798">
    <property type="term" value="F:hydrolase activity, acting on glycosyl bonds"/>
    <property type="evidence" value="ECO:0007669"/>
    <property type="project" value="UniProtKB-KW"/>
</dbReference>
<sequence>MSVFPKGFLWGGAIAANQAEGAWQADGKGPSISDVTPHGLGGEIDKKPIPGKYYPNHEAIDFYHRYQGDLQYMQEMGFNCFRTSIAWSRIFPNGEEAEPNEAGLKYYDDLFATIHKLGMEPVVTISHYETPLALHDKYGGWTDRHMIDLYEKYCRVLFKRYGNIVHYWMTFNEMNNTHTIPFAAAAIDVTGDVDHKTQQMYQAEHNMYVANAKAVRLAKQLMPDAHMGIMLSLSQAAVYPATPAPKDVFGAMQLQRRTFISADVQLRGEYPGYAKRIFKEHHFELEMGPDDLQLIHDNPSEYLGFSYYRSSTYADGTPIYGDTGGVVGRPNPYLKSTDWGWQIDPLGLRWICNLVQDRYNCPMFIVENGLGMKDKVEADGSIHDPERADYLKQHVQAIGEAIKDGCNIMGYTWWGPIDIVSAGTGQMSKRYGFVYVDRDDEGHGSLARSKKDSFETYKQIIASNGECVFEQGK</sequence>
<dbReference type="PANTHER" id="PTHR10353:SF122">
    <property type="entry name" value="6-PHOSPHO-BETA-GLUCOSIDASE ASCB-RELATED"/>
    <property type="match status" value="1"/>
</dbReference>